<dbReference type="RefSeq" id="WP_005000675.1">
    <property type="nucleotide sequence ID" value="NZ_CH672427.1"/>
</dbReference>
<accession>A4BR18</accession>
<evidence type="ECO:0000259" key="1">
    <source>
        <dbReference type="Pfam" id="PF14065"/>
    </source>
</evidence>
<dbReference type="AlphaFoldDB" id="A4BR18"/>
<proteinExistence type="predicted"/>
<dbReference type="HOGENOM" id="CLU_116582_1_0_6"/>
<keyword evidence="3" id="KW-1185">Reference proteome</keyword>
<evidence type="ECO:0000313" key="3">
    <source>
        <dbReference type="Proteomes" id="UP000003374"/>
    </source>
</evidence>
<dbReference type="Pfam" id="PF14065">
    <property type="entry name" value="Pvc16_N"/>
    <property type="match status" value="1"/>
</dbReference>
<dbReference type="EMBL" id="AAOF01000005">
    <property type="protein sequence ID" value="EAR22018.1"/>
    <property type="molecule type" value="Genomic_DNA"/>
</dbReference>
<dbReference type="OrthoDB" id="527247at2"/>
<dbReference type="Proteomes" id="UP000003374">
    <property type="component" value="Unassembled WGS sequence"/>
</dbReference>
<gene>
    <name evidence="2" type="ORF">NB231_06506</name>
</gene>
<name>A4BR18_9GAMM</name>
<evidence type="ECO:0000313" key="2">
    <source>
        <dbReference type="EMBL" id="EAR22018.1"/>
    </source>
</evidence>
<feature type="domain" description="Pvc16 N-terminal" evidence="1">
    <location>
        <begin position="10"/>
        <end position="187"/>
    </location>
</feature>
<protein>
    <recommendedName>
        <fullName evidence="1">Pvc16 N-terminal domain-containing protein</fullName>
    </recommendedName>
</protein>
<dbReference type="eggNOG" id="ENOG50321ZI">
    <property type="taxonomic scope" value="Bacteria"/>
</dbReference>
<dbReference type="STRING" id="314278.NB231_06506"/>
<reference evidence="2 3" key="1">
    <citation type="submission" date="2006-02" db="EMBL/GenBank/DDBJ databases">
        <authorList>
            <person name="Waterbury J."/>
            <person name="Ferriera S."/>
            <person name="Johnson J."/>
            <person name="Kravitz S."/>
            <person name="Halpern A."/>
            <person name="Remington K."/>
            <person name="Beeson K."/>
            <person name="Tran B."/>
            <person name="Rogers Y.-H."/>
            <person name="Friedman R."/>
            <person name="Venter J.C."/>
        </authorList>
    </citation>
    <scope>NUCLEOTIDE SEQUENCE [LARGE SCALE GENOMIC DNA]</scope>
    <source>
        <strain evidence="2 3">Nb-231</strain>
    </source>
</reference>
<organism evidence="2 3">
    <name type="scientific">Nitrococcus mobilis Nb-231</name>
    <dbReference type="NCBI Taxonomy" id="314278"/>
    <lineage>
        <taxon>Bacteria</taxon>
        <taxon>Pseudomonadati</taxon>
        <taxon>Pseudomonadota</taxon>
        <taxon>Gammaproteobacteria</taxon>
        <taxon>Chromatiales</taxon>
        <taxon>Ectothiorhodospiraceae</taxon>
        <taxon>Nitrococcus</taxon>
    </lineage>
</organism>
<comment type="caution">
    <text evidence="2">The sequence shown here is derived from an EMBL/GenBank/DDBJ whole genome shotgun (WGS) entry which is preliminary data.</text>
</comment>
<dbReference type="InterPro" id="IPR025351">
    <property type="entry name" value="Pvc16_N"/>
</dbReference>
<sequence length="199" mass="21616">MADFQAVAAVGESMVRFLNLSFDEDEPVPGNHTSAVLARTEDLVPSNQATVIVAPALSIFLFRVGYNETMRPAWSAVGHQQGRSHLPLDLHFLLTPWAANATFEQRILGRAMQALDSSPILSGPLLVDNATGWSPNEAVQICLENLSTEDVMRTFDSLPADYKLSVSYMVRIIRIDERRAAVAPPVTSAITGSKPSLAP</sequence>